<evidence type="ECO:0000313" key="1">
    <source>
        <dbReference type="EMBL" id="OPJ62770.1"/>
    </source>
</evidence>
<dbReference type="AlphaFoldDB" id="A0A1V4ISI3"/>
<dbReference type="EMBL" id="MZGV01000013">
    <property type="protein sequence ID" value="OPJ62770.1"/>
    <property type="molecule type" value="Genomic_DNA"/>
</dbReference>
<proteinExistence type="predicted"/>
<reference evidence="1 2" key="1">
    <citation type="submission" date="2017-03" db="EMBL/GenBank/DDBJ databases">
        <title>Genome sequence of Clostridium oryzae DSM 28571.</title>
        <authorList>
            <person name="Poehlein A."/>
            <person name="Daniel R."/>
        </authorList>
    </citation>
    <scope>NUCLEOTIDE SEQUENCE [LARGE SCALE GENOMIC DNA]</scope>
    <source>
        <strain evidence="1 2">DSM 28571</strain>
    </source>
</reference>
<dbReference type="OrthoDB" id="6162707at2"/>
<sequence>MELLSIKPCDNTFFRDGSAYGKGINNYICSKNTPYPSVFFGAIYSVLLSENNEFRKLFFEKGNYDHQNILNIGNVYLYNEKIEKAYIKAPKDLFVNSNSNVLFGDFEVRDAKFKSITLDKILQSPVDRDYKKADKKYINVDDVFHAYAKHQSFIINLIDEGDIFVKNKKIGLKIETLKRTAQDKCLYRIEQTEFVNNDWTYIVEYKINMNYLKQKYGMTIKDLTSGYLKLGGESKAARYIKVKNDSVEKFNREYEMHEKSIVKVLFISEVIFEKGIEEIFENKVKVLGLATDKPIYIGGYDMKNNGKGSVRKMYKGYSAGTVALLEVETPMKLKKEFHDAKGFNRYVVLEEV</sequence>
<organism evidence="1 2">
    <name type="scientific">Clostridium oryzae</name>
    <dbReference type="NCBI Taxonomy" id="1450648"/>
    <lineage>
        <taxon>Bacteria</taxon>
        <taxon>Bacillati</taxon>
        <taxon>Bacillota</taxon>
        <taxon>Clostridia</taxon>
        <taxon>Eubacteriales</taxon>
        <taxon>Clostridiaceae</taxon>
        <taxon>Clostridium</taxon>
    </lineage>
</organism>
<accession>A0A1V4ISI3</accession>
<dbReference type="Pfam" id="PF09700">
    <property type="entry name" value="Cas_Cmr3"/>
    <property type="match status" value="1"/>
</dbReference>
<dbReference type="Gene3D" id="2.60.40.4350">
    <property type="match status" value="1"/>
</dbReference>
<dbReference type="InterPro" id="IPR019117">
    <property type="entry name" value="CRISPR-assoc_protein_Cmr3"/>
</dbReference>
<protein>
    <submittedName>
        <fullName evidence="1">CRISPR-associated protein</fullName>
    </submittedName>
</protein>
<dbReference type="Gene3D" id="3.30.70.2940">
    <property type="match status" value="1"/>
</dbReference>
<dbReference type="Proteomes" id="UP000190080">
    <property type="component" value="Unassembled WGS sequence"/>
</dbReference>
<comment type="caution">
    <text evidence="1">The sequence shown here is derived from an EMBL/GenBank/DDBJ whole genome shotgun (WGS) entry which is preliminary data.</text>
</comment>
<keyword evidence="2" id="KW-1185">Reference proteome</keyword>
<name>A0A1V4ISI3_9CLOT</name>
<dbReference type="STRING" id="1450648.CLORY_16500"/>
<dbReference type="RefSeq" id="WP_079423170.1">
    <property type="nucleotide sequence ID" value="NZ_MZGV01000013.1"/>
</dbReference>
<gene>
    <name evidence="1" type="ORF">CLORY_16500</name>
</gene>
<evidence type="ECO:0000313" key="2">
    <source>
        <dbReference type="Proteomes" id="UP000190080"/>
    </source>
</evidence>